<dbReference type="InterPro" id="IPR000477">
    <property type="entry name" value="RT_dom"/>
</dbReference>
<dbReference type="PANTHER" id="PTHR34047">
    <property type="entry name" value="NUCLEAR INTRON MATURASE 1, MITOCHONDRIAL-RELATED"/>
    <property type="match status" value="1"/>
</dbReference>
<keyword evidence="3" id="KW-0695">RNA-directed DNA polymerase</keyword>
<proteinExistence type="inferred from homology"/>
<sequence length="546" mass="62646">MQVVRLEHFVRAAEDIGSHGDNDMLPFDIDNRFISDKSEQLAKVAYQFFSGLERGGKSNASDKINSINVFTERLLSPAGASGFRISTKIHPFWNIYLNGLAIAIAEENEGNRSRFAHSYRFVSVGDSLFDRDQSWRAYKEATINNPKIKDSNSYVVQTDISSFYEHIYHHRVENCIADLFEKDSTVATQVDRLLSKISSGRSFGLPVGGQCSRILAELLMTSIDQLLTQSGVVWHRYVDDYTLIASSQAEAYKFLSILSNALADYGLSLNRTKTTILKSQHYENFVHAQLFSEDGSASKLKEIDLHFDPYSDNPDEDYEELVDTVQKLDVQHLLGLEIHKSQPDAFLIAQISRTLKLHDTSVALNLCRVLLSPSNLHSFRGSWSTIIRGVGSLRSDDEYKGIFHEIDELIDNVILTSKHLLLPEANCLHFLRILRHQKTDIRSRYVYQEVFDNTNSSTIKRACIDCFRCWRDRPSFIQVRNSWHTLNPEVQRMLWLASYQFDDEGRHFRNQVKKTISNLWSLGFEKKGSQTFENLYIDWVEKNAIS</sequence>
<keyword evidence="3" id="KW-0808">Transferase</keyword>
<gene>
    <name evidence="3" type="ORF">QC815_13280</name>
</gene>
<dbReference type="PANTHER" id="PTHR34047:SF8">
    <property type="entry name" value="PROTEIN YKFC"/>
    <property type="match status" value="1"/>
</dbReference>
<dbReference type="PROSITE" id="PS50878">
    <property type="entry name" value="RT_POL"/>
    <property type="match status" value="1"/>
</dbReference>
<dbReference type="GO" id="GO:0003964">
    <property type="term" value="F:RNA-directed DNA polymerase activity"/>
    <property type="evidence" value="ECO:0007669"/>
    <property type="project" value="UniProtKB-KW"/>
</dbReference>
<organism evidence="3 4">
    <name type="scientific">Vreelandella gomseomensis</name>
    <dbReference type="NCBI Taxonomy" id="370766"/>
    <lineage>
        <taxon>Bacteria</taxon>
        <taxon>Pseudomonadati</taxon>
        <taxon>Pseudomonadota</taxon>
        <taxon>Gammaproteobacteria</taxon>
        <taxon>Oceanospirillales</taxon>
        <taxon>Halomonadaceae</taxon>
        <taxon>Vreelandella</taxon>
    </lineage>
</organism>
<comment type="similarity">
    <text evidence="1">Belongs to the bacterial reverse transcriptase family.</text>
</comment>
<dbReference type="EMBL" id="JARWAI010000010">
    <property type="protein sequence ID" value="MDR5875889.1"/>
    <property type="molecule type" value="Genomic_DNA"/>
</dbReference>
<accession>A0ABU1GEH9</accession>
<dbReference type="InterPro" id="IPR051083">
    <property type="entry name" value="GrpII_Intron_Splice-Mob/Def"/>
</dbReference>
<dbReference type="SUPFAM" id="SSF56672">
    <property type="entry name" value="DNA/RNA polymerases"/>
    <property type="match status" value="1"/>
</dbReference>
<keyword evidence="4" id="KW-1185">Reference proteome</keyword>
<evidence type="ECO:0000313" key="3">
    <source>
        <dbReference type="EMBL" id="MDR5875889.1"/>
    </source>
</evidence>
<keyword evidence="3" id="KW-0548">Nucleotidyltransferase</keyword>
<dbReference type="Pfam" id="PF00078">
    <property type="entry name" value="RVT_1"/>
    <property type="match status" value="1"/>
</dbReference>
<evidence type="ECO:0000313" key="4">
    <source>
        <dbReference type="Proteomes" id="UP001269267"/>
    </source>
</evidence>
<dbReference type="InterPro" id="IPR043502">
    <property type="entry name" value="DNA/RNA_pol_sf"/>
</dbReference>
<dbReference type="CDD" id="cd01646">
    <property type="entry name" value="RT_Bac_retron_I"/>
    <property type="match status" value="1"/>
</dbReference>
<comment type="caution">
    <text evidence="3">The sequence shown here is derived from an EMBL/GenBank/DDBJ whole genome shotgun (WGS) entry which is preliminary data.</text>
</comment>
<evidence type="ECO:0000256" key="1">
    <source>
        <dbReference type="ARBA" id="ARBA00034120"/>
    </source>
</evidence>
<protein>
    <submittedName>
        <fullName evidence="3">RNA-directed DNA polymerase</fullName>
    </submittedName>
</protein>
<evidence type="ECO:0000259" key="2">
    <source>
        <dbReference type="PROSITE" id="PS50878"/>
    </source>
</evidence>
<dbReference type="Proteomes" id="UP001269267">
    <property type="component" value="Unassembled WGS sequence"/>
</dbReference>
<name>A0ABU1GEH9_9GAMM</name>
<feature type="domain" description="Reverse transcriptase" evidence="2">
    <location>
        <begin position="86"/>
        <end position="290"/>
    </location>
</feature>
<reference evidence="3 4" key="1">
    <citation type="submission" date="2023-04" db="EMBL/GenBank/DDBJ databases">
        <title>A long-awaited taxogenomic arrangement of the family Halomonadaceae.</title>
        <authorList>
            <person name="De La Haba R."/>
            <person name="Chuvochina M."/>
            <person name="Wittouck S."/>
            <person name="Arahal D.R."/>
            <person name="Sanchez-Porro C."/>
            <person name="Hugenholtz P."/>
            <person name="Ventosa A."/>
        </authorList>
    </citation>
    <scope>NUCLEOTIDE SEQUENCE [LARGE SCALE GENOMIC DNA]</scope>
    <source>
        <strain evidence="3 4">DSM 18042</strain>
    </source>
</reference>
<dbReference type="RefSeq" id="WP_310540256.1">
    <property type="nucleotide sequence ID" value="NZ_JARWAI010000010.1"/>
</dbReference>